<dbReference type="SUPFAM" id="SSF53448">
    <property type="entry name" value="Nucleotide-diphospho-sugar transferases"/>
    <property type="match status" value="1"/>
</dbReference>
<keyword evidence="5" id="KW-0961">Cell wall biogenesis/degradation</keyword>
<dbReference type="Gene3D" id="3.90.550.10">
    <property type="entry name" value="Spore Coat Polysaccharide Biosynthesis Protein SpsA, Chain A"/>
    <property type="match status" value="1"/>
</dbReference>
<dbReference type="GO" id="GO:0047262">
    <property type="term" value="F:polygalacturonate 4-alpha-galacturonosyltransferase activity"/>
    <property type="evidence" value="ECO:0007669"/>
    <property type="project" value="InterPro"/>
</dbReference>
<reference evidence="7" key="2">
    <citation type="submission" date="2022-03" db="EMBL/GenBank/DDBJ databases">
        <title>Draft title - Genomic analysis of global carrot germplasm unveils the trajectory of domestication and the origin of high carotenoid orange carrot.</title>
        <authorList>
            <person name="Iorizzo M."/>
            <person name="Ellison S."/>
            <person name="Senalik D."/>
            <person name="Macko-Podgorni A."/>
            <person name="Grzebelus D."/>
            <person name="Bostan H."/>
            <person name="Rolling W."/>
            <person name="Curaba J."/>
            <person name="Simon P."/>
        </authorList>
    </citation>
    <scope>NUCLEOTIDE SEQUENCE</scope>
    <source>
        <tissue evidence="7">Leaf</tissue>
    </source>
</reference>
<feature type="region of interest" description="Disordered" evidence="6">
    <location>
        <begin position="121"/>
        <end position="146"/>
    </location>
</feature>
<keyword evidence="4" id="KW-0808">Transferase</keyword>
<dbReference type="Pfam" id="PF25557">
    <property type="entry name" value="GAUT_1"/>
    <property type="match status" value="1"/>
</dbReference>
<dbReference type="PANTHER" id="PTHR32116:SF0">
    <property type="entry name" value="GALACTURONOSYLTRANSFERASE 6-RELATED"/>
    <property type="match status" value="1"/>
</dbReference>
<dbReference type="InterPro" id="IPR029993">
    <property type="entry name" value="GAUT"/>
</dbReference>
<dbReference type="Pfam" id="PF01501">
    <property type="entry name" value="Glyco_transf_8"/>
    <property type="match status" value="1"/>
</dbReference>
<dbReference type="GO" id="GO:0000139">
    <property type="term" value="C:Golgi membrane"/>
    <property type="evidence" value="ECO:0007669"/>
    <property type="project" value="UniProtKB-SubCell"/>
</dbReference>
<evidence type="ECO:0000256" key="5">
    <source>
        <dbReference type="RuleBase" id="RU362027"/>
    </source>
</evidence>
<dbReference type="AlphaFoldDB" id="A0AAF0WDJ7"/>
<feature type="region of interest" description="Disordered" evidence="6">
    <location>
        <begin position="80"/>
        <end position="99"/>
    </location>
</feature>
<dbReference type="GO" id="GO:0071555">
    <property type="term" value="P:cell wall organization"/>
    <property type="evidence" value="ECO:0007669"/>
    <property type="project" value="UniProtKB-KW"/>
</dbReference>
<comment type="subcellular location">
    <subcellularLocation>
        <location evidence="5">Golgi apparatus membrane</location>
        <topology evidence="5">Single-pass type II membrane protein</topology>
    </subcellularLocation>
</comment>
<evidence type="ECO:0000313" key="7">
    <source>
        <dbReference type="EMBL" id="WOG87381.1"/>
    </source>
</evidence>
<evidence type="ECO:0000256" key="4">
    <source>
        <dbReference type="ARBA" id="ARBA00022679"/>
    </source>
</evidence>
<organism evidence="7 8">
    <name type="scientific">Daucus carota subsp. sativus</name>
    <name type="common">Carrot</name>
    <dbReference type="NCBI Taxonomy" id="79200"/>
    <lineage>
        <taxon>Eukaryota</taxon>
        <taxon>Viridiplantae</taxon>
        <taxon>Streptophyta</taxon>
        <taxon>Embryophyta</taxon>
        <taxon>Tracheophyta</taxon>
        <taxon>Spermatophyta</taxon>
        <taxon>Magnoliopsida</taxon>
        <taxon>eudicotyledons</taxon>
        <taxon>Gunneridae</taxon>
        <taxon>Pentapetalae</taxon>
        <taxon>asterids</taxon>
        <taxon>campanulids</taxon>
        <taxon>Apiales</taxon>
        <taxon>Apiaceae</taxon>
        <taxon>Apioideae</taxon>
        <taxon>Scandiceae</taxon>
        <taxon>Daucinae</taxon>
        <taxon>Daucus</taxon>
        <taxon>Daucus sect. Daucus</taxon>
    </lineage>
</organism>
<gene>
    <name evidence="7" type="ORF">DCAR_0206605</name>
</gene>
<evidence type="ECO:0000313" key="8">
    <source>
        <dbReference type="Proteomes" id="UP000077755"/>
    </source>
</evidence>
<comment type="pathway">
    <text evidence="1 5">Glycan metabolism; pectin biosynthesis.</text>
</comment>
<reference evidence="7" key="1">
    <citation type="journal article" date="2016" name="Nat. Genet.">
        <title>A high-quality carrot genome assembly provides new insights into carotenoid accumulation and asterid genome evolution.</title>
        <authorList>
            <person name="Iorizzo M."/>
            <person name="Ellison S."/>
            <person name="Senalik D."/>
            <person name="Zeng P."/>
            <person name="Satapoomin P."/>
            <person name="Huang J."/>
            <person name="Bowman M."/>
            <person name="Iovene M."/>
            <person name="Sanseverino W."/>
            <person name="Cavagnaro P."/>
            <person name="Yildiz M."/>
            <person name="Macko-Podgorni A."/>
            <person name="Moranska E."/>
            <person name="Grzebelus E."/>
            <person name="Grzebelus D."/>
            <person name="Ashrafi H."/>
            <person name="Zheng Z."/>
            <person name="Cheng S."/>
            <person name="Spooner D."/>
            <person name="Van Deynze A."/>
            <person name="Simon P."/>
        </authorList>
    </citation>
    <scope>NUCLEOTIDE SEQUENCE</scope>
    <source>
        <tissue evidence="7">Leaf</tissue>
    </source>
</reference>
<dbReference type="EC" id="2.4.1.-" evidence="5"/>
<evidence type="ECO:0000256" key="2">
    <source>
        <dbReference type="ARBA" id="ARBA00006351"/>
    </source>
</evidence>
<proteinExistence type="inferred from homology"/>
<keyword evidence="3 5" id="KW-0328">Glycosyltransferase</keyword>
<evidence type="ECO:0000256" key="3">
    <source>
        <dbReference type="ARBA" id="ARBA00022676"/>
    </source>
</evidence>
<evidence type="ECO:0000256" key="1">
    <source>
        <dbReference type="ARBA" id="ARBA00004877"/>
    </source>
</evidence>
<name>A0AAF0WDJ7_DAUCS</name>
<dbReference type="Proteomes" id="UP000077755">
    <property type="component" value="Chromosome 2"/>
</dbReference>
<accession>A0AAF0WDJ7</accession>
<comment type="similarity">
    <text evidence="2 5">Belongs to the glycosyltransferase 8 family.</text>
</comment>
<dbReference type="EMBL" id="CP093344">
    <property type="protein sequence ID" value="WOG87381.1"/>
    <property type="molecule type" value="Genomic_DNA"/>
</dbReference>
<keyword evidence="5" id="KW-0333">Golgi apparatus</keyword>
<dbReference type="InterPro" id="IPR002495">
    <property type="entry name" value="Glyco_trans_8"/>
</dbReference>
<evidence type="ECO:0000256" key="6">
    <source>
        <dbReference type="SAM" id="MobiDB-lite"/>
    </source>
</evidence>
<keyword evidence="8" id="KW-1185">Reference proteome</keyword>
<dbReference type="PANTHER" id="PTHR32116">
    <property type="entry name" value="GALACTURONOSYLTRANSFERASE 4-RELATED"/>
    <property type="match status" value="1"/>
</dbReference>
<dbReference type="InterPro" id="IPR029044">
    <property type="entry name" value="Nucleotide-diphossugar_trans"/>
</dbReference>
<sequence length="625" mass="71799">MKRFRRCSARRFILSLLAVCVVIPIFVLSQRLINLTSEASRSSIEDLSTIKFRNDILNLKSTDQGNDIDVNEPPSLVYKDENVSASSSDKEVKSEEVKSEERRYSGGIVTLSEKIGTMYEAEENSQQDKTKSSFSSPEEKKVPNPRGDMFQQIRELRTPSGRVPVDRKVKEIKDQVIRAKAYLNFAPPNSNSHLVKELKMRIKELEHAISDSTRDSNLSKRTLQRSSLMEVTLSKANRVYPDCNAMVKKLRAMTYNAEELVRARKKETTFLVQLAGRTTPKGLHCLSMRLTAEYFALQPEKRKLPRQNDLHDANSFHFALFSDNVLACSAVVQSTIATAREPERIIFHIVTDSLNLPAISMWFLLYDPGKATIEIQSIDQFKWLSNNIDITKQKEDSPDMRYTSALNHLRFYLPDMFPKLDKILLLDHDVIVQRDLTELWNIEMMGKTNGAVQTCQVEEPSFRSMDMFINFSDPLLASKFDVEACTWAFGMNIFDLQEWRRRKLTRNYEEYLLLGKKRPLWKAGSLPLGWITFYNNTVPLDSKWHVLGLGYQSGVKQPDIDQAAVIHYDGMMKPWLDVLVKFRNNSECCSLNVVVLLESLYISLVRAYCFVTLGFDRFFAAIILL</sequence>
<feature type="compositionally biased region" description="Basic and acidic residues" evidence="6">
    <location>
        <begin position="126"/>
        <end position="142"/>
    </location>
</feature>
<protein>
    <recommendedName>
        <fullName evidence="5">Hexosyltransferase</fullName>
        <ecNumber evidence="5">2.4.1.-</ecNumber>
    </recommendedName>
</protein>